<dbReference type="GO" id="GO:0016787">
    <property type="term" value="F:hydrolase activity"/>
    <property type="evidence" value="ECO:0007669"/>
    <property type="project" value="UniProtKB-KW"/>
</dbReference>
<evidence type="ECO:0000256" key="1">
    <source>
        <dbReference type="SAM" id="MobiDB-lite"/>
    </source>
</evidence>
<name>A0A7J0BV09_9BACT</name>
<keyword evidence="4" id="KW-1185">Reference proteome</keyword>
<dbReference type="Pfam" id="PF01966">
    <property type="entry name" value="HD"/>
    <property type="match status" value="1"/>
</dbReference>
<dbReference type="EMBL" id="BLVP01000008">
    <property type="protein sequence ID" value="GFM37546.1"/>
    <property type="molecule type" value="Genomic_DNA"/>
</dbReference>
<proteinExistence type="predicted"/>
<accession>A0A7J0BV09</accession>
<feature type="compositionally biased region" description="Low complexity" evidence="1">
    <location>
        <begin position="7"/>
        <end position="19"/>
    </location>
</feature>
<feature type="domain" description="HD" evidence="2">
    <location>
        <begin position="86"/>
        <end position="178"/>
    </location>
</feature>
<dbReference type="AlphaFoldDB" id="A0A7J0BV09"/>
<evidence type="ECO:0000259" key="2">
    <source>
        <dbReference type="Pfam" id="PF01966"/>
    </source>
</evidence>
<evidence type="ECO:0000313" key="3">
    <source>
        <dbReference type="EMBL" id="GFM37546.1"/>
    </source>
</evidence>
<comment type="caution">
    <text evidence="3">The sequence shown here is derived from an EMBL/GenBank/DDBJ whole genome shotgun (WGS) entry which is preliminary data.</text>
</comment>
<dbReference type="Gene3D" id="1.10.3210.10">
    <property type="entry name" value="Hypothetical protein af1432"/>
    <property type="match status" value="1"/>
</dbReference>
<dbReference type="Proteomes" id="UP000503820">
    <property type="component" value="Unassembled WGS sequence"/>
</dbReference>
<gene>
    <name evidence="3" type="ORF">DSM19430T_22300</name>
</gene>
<protein>
    <submittedName>
        <fullName evidence="3">HD family phosphohydrolase</fullName>
    </submittedName>
</protein>
<reference evidence="3 4" key="1">
    <citation type="submission" date="2020-05" db="EMBL/GenBank/DDBJ databases">
        <title>Draft genome sequence of Desulfovibrio psychrotolerans JS1T.</title>
        <authorList>
            <person name="Ueno A."/>
            <person name="Tamazawa S."/>
            <person name="Tamamura S."/>
            <person name="Murakami T."/>
            <person name="Kiyama T."/>
            <person name="Inomata H."/>
            <person name="Amano Y."/>
            <person name="Miyakawa K."/>
            <person name="Tamaki H."/>
            <person name="Naganuma T."/>
            <person name="Kaneko K."/>
        </authorList>
    </citation>
    <scope>NUCLEOTIDE SEQUENCE [LARGE SCALE GENOMIC DNA]</scope>
    <source>
        <strain evidence="3 4">JS1</strain>
    </source>
</reference>
<feature type="region of interest" description="Disordered" evidence="1">
    <location>
        <begin position="1"/>
        <end position="47"/>
    </location>
</feature>
<sequence>MPLKANGKTTGETTGKTLGRAASNAADAQPIQPEQPELPEKPEQETCRCDSPLPDIAAHEAWFTAWSATFLTDCEADNRYIELKRKHTLRVLDNARAILCTLRPEPETARAALLAALYHDVGRFPQYAQYRTFSDQRSVNHGLLGCRTLLREGALNPETPQIRGRVAAAVAMHNRFRVPGGISPVLRFITDVVRDSDKLDIFPVMVSTFTRDGSENDVVTLHLEDRKDAWSQPLVDAVRHRRLASYRDMRYVNDFKLLLGSWVFELNFDASRSLLQERGLVEALLATWPEMPDGEELKGAVRAALAGR</sequence>
<keyword evidence="3" id="KW-0378">Hydrolase</keyword>
<dbReference type="CDD" id="cd00077">
    <property type="entry name" value="HDc"/>
    <property type="match status" value="1"/>
</dbReference>
<organism evidence="3 4">
    <name type="scientific">Desulfovibrio psychrotolerans</name>
    <dbReference type="NCBI Taxonomy" id="415242"/>
    <lineage>
        <taxon>Bacteria</taxon>
        <taxon>Pseudomonadati</taxon>
        <taxon>Thermodesulfobacteriota</taxon>
        <taxon>Desulfovibrionia</taxon>
        <taxon>Desulfovibrionales</taxon>
        <taxon>Desulfovibrionaceae</taxon>
        <taxon>Desulfovibrio</taxon>
    </lineage>
</organism>
<dbReference type="InterPro" id="IPR006674">
    <property type="entry name" value="HD_domain"/>
</dbReference>
<dbReference type="SUPFAM" id="SSF109604">
    <property type="entry name" value="HD-domain/PDEase-like"/>
    <property type="match status" value="1"/>
</dbReference>
<feature type="compositionally biased region" description="Basic and acidic residues" evidence="1">
    <location>
        <begin position="38"/>
        <end position="47"/>
    </location>
</feature>
<evidence type="ECO:0000313" key="4">
    <source>
        <dbReference type="Proteomes" id="UP000503820"/>
    </source>
</evidence>
<dbReference type="RefSeq" id="WP_174410134.1">
    <property type="nucleotide sequence ID" value="NZ_BLVP01000008.1"/>
</dbReference>
<dbReference type="InterPro" id="IPR003607">
    <property type="entry name" value="HD/PDEase_dom"/>
</dbReference>